<dbReference type="AlphaFoldDB" id="A0A392R6C7"/>
<reference evidence="2 3" key="1">
    <citation type="journal article" date="2018" name="Front. Plant Sci.">
        <title>Red Clover (Trifolium pratense) and Zigzag Clover (T. medium) - A Picture of Genomic Similarities and Differences.</title>
        <authorList>
            <person name="Dluhosova J."/>
            <person name="Istvanek J."/>
            <person name="Nedelnik J."/>
            <person name="Repkova J."/>
        </authorList>
    </citation>
    <scope>NUCLEOTIDE SEQUENCE [LARGE SCALE GENOMIC DNA]</scope>
    <source>
        <strain evidence="3">cv. 10/8</strain>
        <tissue evidence="2">Leaf</tissue>
    </source>
</reference>
<name>A0A392R6C7_9FABA</name>
<keyword evidence="3" id="KW-1185">Reference proteome</keyword>
<accession>A0A392R6C7</accession>
<comment type="caution">
    <text evidence="2">The sequence shown here is derived from an EMBL/GenBank/DDBJ whole genome shotgun (WGS) entry which is preliminary data.</text>
</comment>
<evidence type="ECO:0000313" key="2">
    <source>
        <dbReference type="EMBL" id="MCI31787.1"/>
    </source>
</evidence>
<dbReference type="EMBL" id="LXQA010190102">
    <property type="protein sequence ID" value="MCI31787.1"/>
    <property type="molecule type" value="Genomic_DNA"/>
</dbReference>
<dbReference type="Proteomes" id="UP000265520">
    <property type="component" value="Unassembled WGS sequence"/>
</dbReference>
<protein>
    <submittedName>
        <fullName evidence="2">Uncharacterized protein</fullName>
    </submittedName>
</protein>
<organism evidence="2 3">
    <name type="scientific">Trifolium medium</name>
    <dbReference type="NCBI Taxonomy" id="97028"/>
    <lineage>
        <taxon>Eukaryota</taxon>
        <taxon>Viridiplantae</taxon>
        <taxon>Streptophyta</taxon>
        <taxon>Embryophyta</taxon>
        <taxon>Tracheophyta</taxon>
        <taxon>Spermatophyta</taxon>
        <taxon>Magnoliopsida</taxon>
        <taxon>eudicotyledons</taxon>
        <taxon>Gunneridae</taxon>
        <taxon>Pentapetalae</taxon>
        <taxon>rosids</taxon>
        <taxon>fabids</taxon>
        <taxon>Fabales</taxon>
        <taxon>Fabaceae</taxon>
        <taxon>Papilionoideae</taxon>
        <taxon>50 kb inversion clade</taxon>
        <taxon>NPAAA clade</taxon>
        <taxon>Hologalegina</taxon>
        <taxon>IRL clade</taxon>
        <taxon>Trifolieae</taxon>
        <taxon>Trifolium</taxon>
    </lineage>
</organism>
<evidence type="ECO:0000313" key="3">
    <source>
        <dbReference type="Proteomes" id="UP000265520"/>
    </source>
</evidence>
<feature type="compositionally biased region" description="Polar residues" evidence="1">
    <location>
        <begin position="9"/>
        <end position="18"/>
    </location>
</feature>
<feature type="region of interest" description="Disordered" evidence="1">
    <location>
        <begin position="48"/>
        <end position="72"/>
    </location>
</feature>
<evidence type="ECO:0000256" key="1">
    <source>
        <dbReference type="SAM" id="MobiDB-lite"/>
    </source>
</evidence>
<proteinExistence type="predicted"/>
<sequence>MEKQKHQRPTPQIQNTWTSKERSKGKESCCLTFQKNHPAASVPVLHFRPLKASRQGNTHEPRETEDEGRMAK</sequence>
<feature type="region of interest" description="Disordered" evidence="1">
    <location>
        <begin position="1"/>
        <end position="26"/>
    </location>
</feature>
<feature type="compositionally biased region" description="Basic and acidic residues" evidence="1">
    <location>
        <begin position="57"/>
        <end position="72"/>
    </location>
</feature>